<evidence type="ECO:0000313" key="1">
    <source>
        <dbReference type="EMBL" id="VVC36774.1"/>
    </source>
</evidence>
<evidence type="ECO:0000313" key="2">
    <source>
        <dbReference type="Proteomes" id="UP000325440"/>
    </source>
</evidence>
<protein>
    <recommendedName>
        <fullName evidence="3">Endonuclease/exonuclease/phosphatase</fullName>
    </recommendedName>
</protein>
<keyword evidence="2" id="KW-1185">Reference proteome</keyword>
<gene>
    <name evidence="1" type="ORF">CINCED_3A021686</name>
</gene>
<sequence>MNWDLLRNALEKNITLSTRTRTIADIKNAVKKMTDDIINAAKSGTSASTNGKRQPTYPLDIRNLVQQKRRARRIWHNKRHPTDKIEWNCISKILNNKINEMKNEIFRSYSNSLSATGNTDYSLWKATGHMKRPRVQVSTIRKKDGT</sequence>
<dbReference type="EMBL" id="CABPRJ010001436">
    <property type="protein sequence ID" value="VVC36774.1"/>
    <property type="molecule type" value="Genomic_DNA"/>
</dbReference>
<name>A0A5E4N3A1_9HEMI</name>
<dbReference type="AlphaFoldDB" id="A0A5E4N3A1"/>
<organism evidence="1 2">
    <name type="scientific">Cinara cedri</name>
    <dbReference type="NCBI Taxonomy" id="506608"/>
    <lineage>
        <taxon>Eukaryota</taxon>
        <taxon>Metazoa</taxon>
        <taxon>Ecdysozoa</taxon>
        <taxon>Arthropoda</taxon>
        <taxon>Hexapoda</taxon>
        <taxon>Insecta</taxon>
        <taxon>Pterygota</taxon>
        <taxon>Neoptera</taxon>
        <taxon>Paraneoptera</taxon>
        <taxon>Hemiptera</taxon>
        <taxon>Sternorrhyncha</taxon>
        <taxon>Aphidomorpha</taxon>
        <taxon>Aphidoidea</taxon>
        <taxon>Aphididae</taxon>
        <taxon>Lachninae</taxon>
        <taxon>Cinara</taxon>
    </lineage>
</organism>
<dbReference type="Proteomes" id="UP000325440">
    <property type="component" value="Unassembled WGS sequence"/>
</dbReference>
<reference evidence="1 2" key="1">
    <citation type="submission" date="2019-08" db="EMBL/GenBank/DDBJ databases">
        <authorList>
            <person name="Alioto T."/>
            <person name="Alioto T."/>
            <person name="Gomez Garrido J."/>
        </authorList>
    </citation>
    <scope>NUCLEOTIDE SEQUENCE [LARGE SCALE GENOMIC DNA]</scope>
</reference>
<accession>A0A5E4N3A1</accession>
<proteinExistence type="predicted"/>
<dbReference type="OrthoDB" id="416454at2759"/>
<evidence type="ECO:0008006" key="3">
    <source>
        <dbReference type="Google" id="ProtNLM"/>
    </source>
</evidence>